<organism evidence="2 3">
    <name type="scientific">Suillus fuscotomentosus</name>
    <dbReference type="NCBI Taxonomy" id="1912939"/>
    <lineage>
        <taxon>Eukaryota</taxon>
        <taxon>Fungi</taxon>
        <taxon>Dikarya</taxon>
        <taxon>Basidiomycota</taxon>
        <taxon>Agaricomycotina</taxon>
        <taxon>Agaricomycetes</taxon>
        <taxon>Agaricomycetidae</taxon>
        <taxon>Boletales</taxon>
        <taxon>Suillineae</taxon>
        <taxon>Suillaceae</taxon>
        <taxon>Suillus</taxon>
    </lineage>
</organism>
<dbReference type="RefSeq" id="XP_041218672.1">
    <property type="nucleotide sequence ID" value="XM_041368374.1"/>
</dbReference>
<dbReference type="GeneID" id="64662672"/>
<evidence type="ECO:0000313" key="3">
    <source>
        <dbReference type="Proteomes" id="UP001195769"/>
    </source>
</evidence>
<evidence type="ECO:0000313" key="2">
    <source>
        <dbReference type="EMBL" id="KAG1893096.1"/>
    </source>
</evidence>
<feature type="region of interest" description="Disordered" evidence="1">
    <location>
        <begin position="1"/>
        <end position="84"/>
    </location>
</feature>
<accession>A0AAD4HED2</accession>
<proteinExistence type="predicted"/>
<gene>
    <name evidence="2" type="ORF">F5891DRAFT_1196818</name>
</gene>
<reference evidence="2" key="1">
    <citation type="journal article" date="2020" name="New Phytol.">
        <title>Comparative genomics reveals dynamic genome evolution in host specialist ectomycorrhizal fungi.</title>
        <authorList>
            <person name="Lofgren L.A."/>
            <person name="Nguyen N.H."/>
            <person name="Vilgalys R."/>
            <person name="Ruytinx J."/>
            <person name="Liao H.L."/>
            <person name="Branco S."/>
            <person name="Kuo A."/>
            <person name="LaButti K."/>
            <person name="Lipzen A."/>
            <person name="Andreopoulos W."/>
            <person name="Pangilinan J."/>
            <person name="Riley R."/>
            <person name="Hundley H."/>
            <person name="Na H."/>
            <person name="Barry K."/>
            <person name="Grigoriev I.V."/>
            <person name="Stajich J.E."/>
            <person name="Kennedy P.G."/>
        </authorList>
    </citation>
    <scope>NUCLEOTIDE SEQUENCE</scope>
    <source>
        <strain evidence="2">FC203</strain>
    </source>
</reference>
<evidence type="ECO:0000256" key="1">
    <source>
        <dbReference type="SAM" id="MobiDB-lite"/>
    </source>
</evidence>
<dbReference type="EMBL" id="JABBWK010000108">
    <property type="protein sequence ID" value="KAG1893096.1"/>
    <property type="molecule type" value="Genomic_DNA"/>
</dbReference>
<name>A0AAD4HED2_9AGAM</name>
<protein>
    <submittedName>
        <fullName evidence="2">Uncharacterized protein</fullName>
    </submittedName>
</protein>
<sequence length="84" mass="9522">MQTLAKRAHKIKDTRLVGRRTCAQTTSMDQSQPSQQNHHSDELDITMSDDFDNLIDDVPMPPNNFADRNEPPVPDNHPCIPPDD</sequence>
<comment type="caution">
    <text evidence="2">The sequence shown here is derived from an EMBL/GenBank/DDBJ whole genome shotgun (WGS) entry which is preliminary data.</text>
</comment>
<feature type="compositionally biased region" description="Basic residues" evidence="1">
    <location>
        <begin position="1"/>
        <end position="10"/>
    </location>
</feature>
<dbReference type="Proteomes" id="UP001195769">
    <property type="component" value="Unassembled WGS sequence"/>
</dbReference>
<feature type="compositionally biased region" description="Acidic residues" evidence="1">
    <location>
        <begin position="43"/>
        <end position="55"/>
    </location>
</feature>
<dbReference type="AlphaFoldDB" id="A0AAD4HED2"/>
<feature type="compositionally biased region" description="Polar residues" evidence="1">
    <location>
        <begin position="22"/>
        <end position="37"/>
    </location>
</feature>
<feature type="compositionally biased region" description="Pro residues" evidence="1">
    <location>
        <begin position="71"/>
        <end position="84"/>
    </location>
</feature>
<keyword evidence="3" id="KW-1185">Reference proteome</keyword>